<gene>
    <name evidence="1" type="ORF">SAMN05216354_0259</name>
</gene>
<accession>A0A1H5RQ68</accession>
<organism evidence="1 2">
    <name type="scientific">Xylanibacter ruminicola</name>
    <name type="common">Prevotella ruminicola</name>
    <dbReference type="NCBI Taxonomy" id="839"/>
    <lineage>
        <taxon>Bacteria</taxon>
        <taxon>Pseudomonadati</taxon>
        <taxon>Bacteroidota</taxon>
        <taxon>Bacteroidia</taxon>
        <taxon>Bacteroidales</taxon>
        <taxon>Prevotellaceae</taxon>
        <taxon>Xylanibacter</taxon>
    </lineage>
</organism>
<name>A0A1H5RQ68_XYLRU</name>
<dbReference type="EMBL" id="FNUV01000001">
    <property type="protein sequence ID" value="SEF40410.1"/>
    <property type="molecule type" value="Genomic_DNA"/>
</dbReference>
<dbReference type="Pfam" id="PF19555">
    <property type="entry name" value="DUF6078"/>
    <property type="match status" value="1"/>
</dbReference>
<dbReference type="Proteomes" id="UP000236735">
    <property type="component" value="Unassembled WGS sequence"/>
</dbReference>
<reference evidence="1 2" key="1">
    <citation type="submission" date="2016-10" db="EMBL/GenBank/DDBJ databases">
        <authorList>
            <person name="de Groot N.N."/>
        </authorList>
    </citation>
    <scope>NUCLEOTIDE SEQUENCE [LARGE SCALE GENOMIC DNA]</scope>
    <source>
        <strain evidence="1 2">AR32</strain>
    </source>
</reference>
<evidence type="ECO:0000313" key="1">
    <source>
        <dbReference type="EMBL" id="SEF40410.1"/>
    </source>
</evidence>
<proteinExistence type="predicted"/>
<protein>
    <submittedName>
        <fullName evidence="1">Uncharacterized protein</fullName>
    </submittedName>
</protein>
<dbReference type="AlphaFoldDB" id="A0A1H5RQ68"/>
<evidence type="ECO:0000313" key="2">
    <source>
        <dbReference type="Proteomes" id="UP000236735"/>
    </source>
</evidence>
<dbReference type="InterPro" id="IPR045724">
    <property type="entry name" value="DUF6078"/>
</dbReference>
<sequence>MIMCTFADMKTKNNTLSSTQPQEAFREKVSHYLVCFIESCPLREQCLRWLVGQYADTMPLAYNAINPRNPKIGGEKCVMFRKEQRVVMKRGLTHLYLEMPGLVEHRVRRMLIGMWGHKKYYEVRKGDRLITPEMQNDVETVCRYHGWKGPIVYDGEEESWLW</sequence>